<accession>A0A9P6KC13</accession>
<protein>
    <submittedName>
        <fullName evidence="2">Uncharacterized protein</fullName>
    </submittedName>
</protein>
<evidence type="ECO:0000313" key="3">
    <source>
        <dbReference type="Proteomes" id="UP000780801"/>
    </source>
</evidence>
<sequence length="296" mass="31918">MTPAHQLSDPLPQHETQSINADPQPDSPVGDQQSAQAIKTDTLSDVLQQASQAIKNGQQPIESLGDVLDQVTQTIGDAIQQATQAIKTKQHTQETLGDILHLGDTLHQATQTICDLIDQVVRDIDAKQQAAQALDDAQQVGPTAIDVSGESLYMRFTNLHLRHMEHLETEMSNMAQRRHRKGLFLVLTVEGMILAASLVQHAKFGATGSALLTIPAAVADESGPPSTNLLSAVSKRLNTSAEVTVSRSQMGIVGIEIKLNLTGRELGLRDDPSQDTSAEGLLPLLDDSPYQNHKLD</sequence>
<dbReference type="Proteomes" id="UP000780801">
    <property type="component" value="Unassembled WGS sequence"/>
</dbReference>
<evidence type="ECO:0000313" key="2">
    <source>
        <dbReference type="EMBL" id="KAF9579879.1"/>
    </source>
</evidence>
<dbReference type="AlphaFoldDB" id="A0A9P6KC13"/>
<dbReference type="EMBL" id="JAABOA010002429">
    <property type="protein sequence ID" value="KAF9579879.1"/>
    <property type="molecule type" value="Genomic_DNA"/>
</dbReference>
<proteinExistence type="predicted"/>
<keyword evidence="3" id="KW-1185">Reference proteome</keyword>
<comment type="caution">
    <text evidence="2">The sequence shown here is derived from an EMBL/GenBank/DDBJ whole genome shotgun (WGS) entry which is preliminary data.</text>
</comment>
<gene>
    <name evidence="2" type="ORF">BGW38_003682</name>
</gene>
<name>A0A9P6KC13_9FUNG</name>
<organism evidence="2 3">
    <name type="scientific">Lunasporangiospora selenospora</name>
    <dbReference type="NCBI Taxonomy" id="979761"/>
    <lineage>
        <taxon>Eukaryota</taxon>
        <taxon>Fungi</taxon>
        <taxon>Fungi incertae sedis</taxon>
        <taxon>Mucoromycota</taxon>
        <taxon>Mortierellomycotina</taxon>
        <taxon>Mortierellomycetes</taxon>
        <taxon>Mortierellales</taxon>
        <taxon>Mortierellaceae</taxon>
        <taxon>Lunasporangiospora</taxon>
    </lineage>
</organism>
<feature type="region of interest" description="Disordered" evidence="1">
    <location>
        <begin position="1"/>
        <end position="35"/>
    </location>
</feature>
<reference evidence="2" key="1">
    <citation type="journal article" date="2020" name="Fungal Divers.">
        <title>Resolving the Mortierellaceae phylogeny through synthesis of multi-gene phylogenetics and phylogenomics.</title>
        <authorList>
            <person name="Vandepol N."/>
            <person name="Liber J."/>
            <person name="Desiro A."/>
            <person name="Na H."/>
            <person name="Kennedy M."/>
            <person name="Barry K."/>
            <person name="Grigoriev I.V."/>
            <person name="Miller A.N."/>
            <person name="O'Donnell K."/>
            <person name="Stajich J.E."/>
            <person name="Bonito G."/>
        </authorList>
    </citation>
    <scope>NUCLEOTIDE SEQUENCE</scope>
    <source>
        <strain evidence="2">KOD1015</strain>
    </source>
</reference>
<dbReference type="OrthoDB" id="10635157at2759"/>
<evidence type="ECO:0000256" key="1">
    <source>
        <dbReference type="SAM" id="MobiDB-lite"/>
    </source>
</evidence>
<feature type="region of interest" description="Disordered" evidence="1">
    <location>
        <begin position="268"/>
        <end position="296"/>
    </location>
</feature>